<gene>
    <name evidence="1" type="ORF">AWU65_15865</name>
</gene>
<comment type="caution">
    <text evidence="1">The sequence shown here is derived from an EMBL/GenBank/DDBJ whole genome shotgun (WGS) entry which is preliminary data.</text>
</comment>
<protein>
    <submittedName>
        <fullName evidence="1">Uncharacterized protein</fullName>
    </submittedName>
</protein>
<sequence>MVQQGLPRIRLTLFPQGSPGSFHCLDRTETNTIQHFRLNSPSSIHFVANEKLLNPFNNVNSHYIALQKYNYKVIY</sequence>
<evidence type="ECO:0000313" key="2">
    <source>
        <dbReference type="Proteomes" id="UP000076796"/>
    </source>
</evidence>
<evidence type="ECO:0000313" key="1">
    <source>
        <dbReference type="EMBL" id="KZS47298.1"/>
    </source>
</evidence>
<reference evidence="1" key="1">
    <citation type="journal article" date="2016" name="Genome Announc.">
        <title>Draft genomes of two strains of Paenibacillus glucanolyticus with capability to degrade lignocellulose.</title>
        <authorList>
            <person name="Mathews S.L."/>
            <person name="Pawlak J."/>
            <person name="Grunden A.M."/>
        </authorList>
    </citation>
    <scope>NUCLEOTIDE SEQUENCE [LARGE SCALE GENOMIC DNA]</scope>
    <source>
        <strain evidence="1">SLM1</strain>
    </source>
</reference>
<accession>A0A163KK08</accession>
<organism evidence="1 2">
    <name type="scientific">Paenibacillus glucanolyticus</name>
    <dbReference type="NCBI Taxonomy" id="59843"/>
    <lineage>
        <taxon>Bacteria</taxon>
        <taxon>Bacillati</taxon>
        <taxon>Bacillota</taxon>
        <taxon>Bacilli</taxon>
        <taxon>Bacillales</taxon>
        <taxon>Paenibacillaceae</taxon>
        <taxon>Paenibacillus</taxon>
    </lineage>
</organism>
<keyword evidence="2" id="KW-1185">Reference proteome</keyword>
<dbReference type="Proteomes" id="UP000076796">
    <property type="component" value="Unassembled WGS sequence"/>
</dbReference>
<proteinExistence type="predicted"/>
<name>A0A163KK08_9BACL</name>
<dbReference type="STRING" id="59843.A3958_15235"/>
<dbReference type="AlphaFoldDB" id="A0A163KK08"/>
<dbReference type="EMBL" id="LWMH01000001">
    <property type="protein sequence ID" value="KZS47298.1"/>
    <property type="molecule type" value="Genomic_DNA"/>
</dbReference>